<proteinExistence type="predicted"/>
<protein>
    <submittedName>
        <fullName evidence="1">Uncharacterized protein</fullName>
    </submittedName>
</protein>
<evidence type="ECO:0000313" key="1">
    <source>
        <dbReference type="EMBL" id="SVB00891.1"/>
    </source>
</evidence>
<dbReference type="AlphaFoldDB" id="A0A382AHX5"/>
<reference evidence="1" key="1">
    <citation type="submission" date="2018-05" db="EMBL/GenBank/DDBJ databases">
        <authorList>
            <person name="Lanie J.A."/>
            <person name="Ng W.-L."/>
            <person name="Kazmierczak K.M."/>
            <person name="Andrzejewski T.M."/>
            <person name="Davidsen T.M."/>
            <person name="Wayne K.J."/>
            <person name="Tettelin H."/>
            <person name="Glass J.I."/>
            <person name="Rusch D."/>
            <person name="Podicherti R."/>
            <person name="Tsui H.-C.T."/>
            <person name="Winkler M.E."/>
        </authorList>
    </citation>
    <scope>NUCLEOTIDE SEQUENCE</scope>
</reference>
<dbReference type="EMBL" id="UINC01025394">
    <property type="protein sequence ID" value="SVB00891.1"/>
    <property type="molecule type" value="Genomic_DNA"/>
</dbReference>
<name>A0A382AHX5_9ZZZZ</name>
<organism evidence="1">
    <name type="scientific">marine metagenome</name>
    <dbReference type="NCBI Taxonomy" id="408172"/>
    <lineage>
        <taxon>unclassified sequences</taxon>
        <taxon>metagenomes</taxon>
        <taxon>ecological metagenomes</taxon>
    </lineage>
</organism>
<sequence length="137" mass="14796">MKKYVIYLGMALVLASCSKQTTTDEVDVQQVSPEVAKKKQEVKPTDAGLAKPGPAGKYTMKEIMTKGFKADDNLKDLILDGNATAEQKAKFVDYVENLALFKPRKGGADSWEEKTGGLLNAVKGADLDALKKAANCK</sequence>
<accession>A0A382AHX5</accession>
<feature type="non-terminal residue" evidence="1">
    <location>
        <position position="137"/>
    </location>
</feature>
<gene>
    <name evidence="1" type="ORF">METZ01_LOCUS153745</name>
</gene>
<dbReference type="PROSITE" id="PS51257">
    <property type="entry name" value="PROKAR_LIPOPROTEIN"/>
    <property type="match status" value="1"/>
</dbReference>